<keyword evidence="2" id="KW-0732">Signal</keyword>
<reference evidence="4 5" key="1">
    <citation type="submission" date="2019-08" db="EMBL/GenBank/DDBJ databases">
        <title>Genome of Luteibaculum oceani JCM 18817.</title>
        <authorList>
            <person name="Bowman J.P."/>
        </authorList>
    </citation>
    <scope>NUCLEOTIDE SEQUENCE [LARGE SCALE GENOMIC DNA]</scope>
    <source>
        <strain evidence="4 5">JCM 18817</strain>
    </source>
</reference>
<accession>A0A5C6UY30</accession>
<evidence type="ECO:0000313" key="4">
    <source>
        <dbReference type="EMBL" id="TXC78312.1"/>
    </source>
</evidence>
<comment type="caution">
    <text evidence="4">The sequence shown here is derived from an EMBL/GenBank/DDBJ whole genome shotgun (WGS) entry which is preliminary data.</text>
</comment>
<organism evidence="4 5">
    <name type="scientific">Luteibaculum oceani</name>
    <dbReference type="NCBI Taxonomy" id="1294296"/>
    <lineage>
        <taxon>Bacteria</taxon>
        <taxon>Pseudomonadati</taxon>
        <taxon>Bacteroidota</taxon>
        <taxon>Flavobacteriia</taxon>
        <taxon>Flavobacteriales</taxon>
        <taxon>Luteibaculaceae</taxon>
        <taxon>Luteibaculum</taxon>
    </lineage>
</organism>
<feature type="signal peptide" evidence="2">
    <location>
        <begin position="1"/>
        <end position="20"/>
    </location>
</feature>
<dbReference type="RefSeq" id="WP_147014734.1">
    <property type="nucleotide sequence ID" value="NZ_VORB01000007.1"/>
</dbReference>
<feature type="chain" id="PRO_5023098361" evidence="2">
    <location>
        <begin position="21"/>
        <end position="216"/>
    </location>
</feature>
<dbReference type="InterPro" id="IPR036761">
    <property type="entry name" value="TTHA0802/YceI-like_sf"/>
</dbReference>
<feature type="region of interest" description="Disordered" evidence="1">
    <location>
        <begin position="22"/>
        <end position="44"/>
    </location>
</feature>
<protein>
    <submittedName>
        <fullName evidence="4">YceI family protein</fullName>
    </submittedName>
</protein>
<dbReference type="Proteomes" id="UP000321168">
    <property type="component" value="Unassembled WGS sequence"/>
</dbReference>
<dbReference type="EMBL" id="VORB01000007">
    <property type="protein sequence ID" value="TXC78312.1"/>
    <property type="molecule type" value="Genomic_DNA"/>
</dbReference>
<dbReference type="Gene3D" id="2.40.128.110">
    <property type="entry name" value="Lipid/polyisoprenoid-binding, YceI-like"/>
    <property type="match status" value="1"/>
</dbReference>
<sequence>MKTIKKAILGLAGVALLASCGNGSTETTEQNTEAQDQHASMGTGSHMINTENSTVMWKGVMLGVKEHEGTVPFEYGKLEFTDGKITGGEFVADLTAITPTDENYTEEKPSSMLVGHLESPDFFDVANHPTAKFVITSATENELKGNLTIHGNTHEEVATITNHDTENHTITTTLKFDRQKYGVAFSTGVKDMVISDEIELTVKLAVEADAHTAEAH</sequence>
<dbReference type="Pfam" id="PF04264">
    <property type="entry name" value="YceI"/>
    <property type="match status" value="1"/>
</dbReference>
<dbReference type="PROSITE" id="PS51257">
    <property type="entry name" value="PROKAR_LIPOPROTEIN"/>
    <property type="match status" value="1"/>
</dbReference>
<evidence type="ECO:0000259" key="3">
    <source>
        <dbReference type="SMART" id="SM00867"/>
    </source>
</evidence>
<evidence type="ECO:0000256" key="1">
    <source>
        <dbReference type="SAM" id="MobiDB-lite"/>
    </source>
</evidence>
<feature type="domain" description="Lipid/polyisoprenoid-binding YceI-like" evidence="3">
    <location>
        <begin position="45"/>
        <end position="207"/>
    </location>
</feature>
<name>A0A5C6UY30_9FLAO</name>
<dbReference type="InterPro" id="IPR007372">
    <property type="entry name" value="Lipid/polyisoprenoid-bd_YceI"/>
</dbReference>
<evidence type="ECO:0000256" key="2">
    <source>
        <dbReference type="SAM" id="SignalP"/>
    </source>
</evidence>
<dbReference type="PANTHER" id="PTHR34406:SF1">
    <property type="entry name" value="PROTEIN YCEI"/>
    <property type="match status" value="1"/>
</dbReference>
<keyword evidence="5" id="KW-1185">Reference proteome</keyword>
<dbReference type="SUPFAM" id="SSF101874">
    <property type="entry name" value="YceI-like"/>
    <property type="match status" value="1"/>
</dbReference>
<dbReference type="OrthoDB" id="951410at2"/>
<gene>
    <name evidence="4" type="ORF">FRX97_08260</name>
</gene>
<proteinExistence type="predicted"/>
<evidence type="ECO:0000313" key="5">
    <source>
        <dbReference type="Proteomes" id="UP000321168"/>
    </source>
</evidence>
<dbReference type="AlphaFoldDB" id="A0A5C6UY30"/>
<dbReference type="SMART" id="SM00867">
    <property type="entry name" value="YceI"/>
    <property type="match status" value="1"/>
</dbReference>
<dbReference type="PANTHER" id="PTHR34406">
    <property type="entry name" value="PROTEIN YCEI"/>
    <property type="match status" value="1"/>
</dbReference>